<protein>
    <recommendedName>
        <fullName evidence="4">Copper resistance protein D domain-containing protein</fullName>
    </recommendedName>
</protein>
<keyword evidence="1" id="KW-1133">Transmembrane helix</keyword>
<gene>
    <name evidence="2" type="ORF">AA106556_1683</name>
</gene>
<feature type="transmembrane region" description="Helical" evidence="1">
    <location>
        <begin position="52"/>
        <end position="74"/>
    </location>
</feature>
<feature type="transmembrane region" description="Helical" evidence="1">
    <location>
        <begin position="6"/>
        <end position="31"/>
    </location>
</feature>
<evidence type="ECO:0000313" key="2">
    <source>
        <dbReference type="EMBL" id="GBR48085.1"/>
    </source>
</evidence>
<sequence length="150" mass="16383">MSAYIVWSLVLAVHLLGIAYWVGGSLYTTLVTRSSVNLLAPTPRATVLLQSYARFFRGLWHVMGATLISGWAMIFHDGGFGAVPMAINVMQGLALIMAIIFVTTVQGPFRRARRALRPSPEIFATLRRRTAIMAFCGILTIITAAFAGTH</sequence>
<accession>A0ABQ0QKJ9</accession>
<reference evidence="2" key="1">
    <citation type="submission" date="2013-04" db="EMBL/GenBank/DDBJ databases">
        <title>The genome sequencing project of 58 acetic acid bacteria.</title>
        <authorList>
            <person name="Okamoto-Kainuma A."/>
            <person name="Ishikawa M."/>
            <person name="Umino S."/>
            <person name="Koizumi Y."/>
            <person name="Shiwa Y."/>
            <person name="Yoshikawa H."/>
            <person name="Matsutani M."/>
            <person name="Matsushita K."/>
        </authorList>
    </citation>
    <scope>NUCLEOTIDE SEQUENCE</scope>
    <source>
        <strain evidence="2">NBRC 106556</strain>
    </source>
</reference>
<dbReference type="RefSeq" id="WP_068172284.1">
    <property type="nucleotide sequence ID" value="NZ_BAQB01000022.1"/>
</dbReference>
<feature type="transmembrane region" description="Helical" evidence="1">
    <location>
        <begin position="86"/>
        <end position="109"/>
    </location>
</feature>
<keyword evidence="3" id="KW-1185">Reference proteome</keyword>
<keyword evidence="1" id="KW-0472">Membrane</keyword>
<comment type="caution">
    <text evidence="2">The sequence shown here is derived from an EMBL/GenBank/DDBJ whole genome shotgun (WGS) entry which is preliminary data.</text>
</comment>
<name>A0ABQ0QKJ9_9PROT</name>
<evidence type="ECO:0000313" key="3">
    <source>
        <dbReference type="Proteomes" id="UP001062443"/>
    </source>
</evidence>
<dbReference type="EMBL" id="BAQB01000022">
    <property type="protein sequence ID" value="GBR48085.1"/>
    <property type="molecule type" value="Genomic_DNA"/>
</dbReference>
<organism evidence="2 3">
    <name type="scientific">Neokomagataea tanensis NBRC 106556</name>
    <dbReference type="NCBI Taxonomy" id="1223519"/>
    <lineage>
        <taxon>Bacteria</taxon>
        <taxon>Pseudomonadati</taxon>
        <taxon>Pseudomonadota</taxon>
        <taxon>Alphaproteobacteria</taxon>
        <taxon>Acetobacterales</taxon>
        <taxon>Acetobacteraceae</taxon>
        <taxon>Neokomagataea</taxon>
    </lineage>
</organism>
<evidence type="ECO:0000256" key="1">
    <source>
        <dbReference type="SAM" id="Phobius"/>
    </source>
</evidence>
<dbReference type="Proteomes" id="UP001062443">
    <property type="component" value="Unassembled WGS sequence"/>
</dbReference>
<feature type="transmembrane region" description="Helical" evidence="1">
    <location>
        <begin position="130"/>
        <end position="148"/>
    </location>
</feature>
<proteinExistence type="predicted"/>
<evidence type="ECO:0008006" key="4">
    <source>
        <dbReference type="Google" id="ProtNLM"/>
    </source>
</evidence>
<keyword evidence="1" id="KW-0812">Transmembrane</keyword>